<gene>
    <name evidence="2" type="ORF">TRAPUB_9523</name>
</gene>
<evidence type="ECO:0000313" key="3">
    <source>
        <dbReference type="Proteomes" id="UP000184267"/>
    </source>
</evidence>
<keyword evidence="3" id="KW-1185">Reference proteome</keyword>
<evidence type="ECO:0000313" key="2">
    <source>
        <dbReference type="EMBL" id="OJT13935.1"/>
    </source>
</evidence>
<dbReference type="STRING" id="154538.A0A1M2W227"/>
<evidence type="ECO:0000256" key="1">
    <source>
        <dbReference type="SAM" id="MobiDB-lite"/>
    </source>
</evidence>
<dbReference type="AlphaFoldDB" id="A0A1M2W227"/>
<reference evidence="2 3" key="1">
    <citation type="submission" date="2016-10" db="EMBL/GenBank/DDBJ databases">
        <title>Genome sequence of the basidiomycete white-rot fungus Trametes pubescens.</title>
        <authorList>
            <person name="Makela M.R."/>
            <person name="Granchi Z."/>
            <person name="Peng M."/>
            <person name="De Vries R.P."/>
            <person name="Grigoriev I."/>
            <person name="Riley R."/>
            <person name="Hilden K."/>
        </authorList>
    </citation>
    <scope>NUCLEOTIDE SEQUENCE [LARGE SCALE GENOMIC DNA]</scope>
    <source>
        <strain evidence="2 3">FBCC735</strain>
    </source>
</reference>
<dbReference type="PANTHER" id="PTHR13523:SF2">
    <property type="entry name" value="COILED-COIL-HELIX-COILED-COIL-HELIX DOMAIN CONTAINING 2, ISOFORM A-RELATED"/>
    <property type="match status" value="1"/>
</dbReference>
<dbReference type="OrthoDB" id="1106148at2759"/>
<dbReference type="EMBL" id="MNAD01000349">
    <property type="protein sequence ID" value="OJT13935.1"/>
    <property type="molecule type" value="Genomic_DNA"/>
</dbReference>
<comment type="caution">
    <text evidence="2">The sequence shown here is derived from an EMBL/GenBank/DDBJ whole genome shotgun (WGS) entry which is preliminary data.</text>
</comment>
<protein>
    <submittedName>
        <fullName evidence="2">Mitochondrial intermembrane space cysteine motif-containing protein MIX17</fullName>
    </submittedName>
</protein>
<dbReference type="GO" id="GO:0005739">
    <property type="term" value="C:mitochondrion"/>
    <property type="evidence" value="ECO:0007669"/>
    <property type="project" value="TreeGrafter"/>
</dbReference>
<feature type="region of interest" description="Disordered" evidence="1">
    <location>
        <begin position="1"/>
        <end position="21"/>
    </location>
</feature>
<dbReference type="InterPro" id="IPR055304">
    <property type="entry name" value="CHCHD2/10-like"/>
</dbReference>
<organism evidence="2 3">
    <name type="scientific">Trametes pubescens</name>
    <name type="common">White-rot fungus</name>
    <dbReference type="NCBI Taxonomy" id="154538"/>
    <lineage>
        <taxon>Eukaryota</taxon>
        <taxon>Fungi</taxon>
        <taxon>Dikarya</taxon>
        <taxon>Basidiomycota</taxon>
        <taxon>Agaricomycotina</taxon>
        <taxon>Agaricomycetes</taxon>
        <taxon>Polyporales</taxon>
        <taxon>Polyporaceae</taxon>
        <taxon>Trametes</taxon>
    </lineage>
</organism>
<dbReference type="Proteomes" id="UP000184267">
    <property type="component" value="Unassembled WGS sequence"/>
</dbReference>
<accession>A0A1M2W227</accession>
<proteinExistence type="predicted"/>
<sequence>MSQAPPVPPHAQAQSGQPGLMAQMAATAGSVAVGSTIGHGLSNMLFGSSHSPAAPEAPAAPVQQQQASGLNCEIQAKDFTKCLESADLPSCTWYLEQLKANLPHTVPHGRGKLLSGFSAPDCEVLEMPRLEIVFPSTIVTSNKGSAKAGAMNCVVLSMYRRPGFSCFACQRGLEKESVIAWIFALQDMSLLETA</sequence>
<dbReference type="PANTHER" id="PTHR13523">
    <property type="entry name" value="COILED-COIL-HELIX-COILED-COIL-HELIX DOMAIN CONTAINING 2/NUR77"/>
    <property type="match status" value="1"/>
</dbReference>
<dbReference type="GO" id="GO:0005634">
    <property type="term" value="C:nucleus"/>
    <property type="evidence" value="ECO:0007669"/>
    <property type="project" value="TreeGrafter"/>
</dbReference>
<name>A0A1M2W227_TRAPU</name>
<dbReference type="GO" id="GO:0007005">
    <property type="term" value="P:mitochondrion organization"/>
    <property type="evidence" value="ECO:0007669"/>
    <property type="project" value="InterPro"/>
</dbReference>